<reference evidence="2 3" key="1">
    <citation type="submission" date="2017-11" db="EMBL/GenBank/DDBJ databases">
        <title>De novo assembly and phasing of dikaryotic genomes from two isolates of Puccinia coronata f. sp. avenae, the causal agent of oat crown rust.</title>
        <authorList>
            <person name="Miller M.E."/>
            <person name="Zhang Y."/>
            <person name="Omidvar V."/>
            <person name="Sperschneider J."/>
            <person name="Schwessinger B."/>
            <person name="Raley C."/>
            <person name="Palmer J.M."/>
            <person name="Garnica D."/>
            <person name="Upadhyaya N."/>
            <person name="Rathjen J."/>
            <person name="Taylor J.M."/>
            <person name="Park R.F."/>
            <person name="Dodds P.N."/>
            <person name="Hirsch C.D."/>
            <person name="Kianian S.F."/>
            <person name="Figueroa M."/>
        </authorList>
    </citation>
    <scope>NUCLEOTIDE SEQUENCE [LARGE SCALE GENOMIC DNA]</scope>
    <source>
        <strain evidence="2">12NC29</strain>
    </source>
</reference>
<protein>
    <submittedName>
        <fullName evidence="2">Uncharacterized protein</fullName>
    </submittedName>
</protein>
<feature type="compositionally biased region" description="Basic and acidic residues" evidence="1">
    <location>
        <begin position="23"/>
        <end position="33"/>
    </location>
</feature>
<organism evidence="2 3">
    <name type="scientific">Puccinia coronata f. sp. avenae</name>
    <dbReference type="NCBI Taxonomy" id="200324"/>
    <lineage>
        <taxon>Eukaryota</taxon>
        <taxon>Fungi</taxon>
        <taxon>Dikarya</taxon>
        <taxon>Basidiomycota</taxon>
        <taxon>Pucciniomycotina</taxon>
        <taxon>Pucciniomycetes</taxon>
        <taxon>Pucciniales</taxon>
        <taxon>Pucciniaceae</taxon>
        <taxon>Puccinia</taxon>
    </lineage>
</organism>
<keyword evidence="3" id="KW-1185">Reference proteome</keyword>
<proteinExistence type="predicted"/>
<feature type="region of interest" description="Disordered" evidence="1">
    <location>
        <begin position="23"/>
        <end position="51"/>
    </location>
</feature>
<evidence type="ECO:0000313" key="2">
    <source>
        <dbReference type="EMBL" id="PLW07089.1"/>
    </source>
</evidence>
<dbReference type="Proteomes" id="UP000235388">
    <property type="component" value="Unassembled WGS sequence"/>
</dbReference>
<name>A0A2N5S1K8_9BASI</name>
<dbReference type="EMBL" id="PGCJ01001257">
    <property type="protein sequence ID" value="PLW07089.1"/>
    <property type="molecule type" value="Genomic_DNA"/>
</dbReference>
<accession>A0A2N5S1K8</accession>
<comment type="caution">
    <text evidence="2">The sequence shown here is derived from an EMBL/GenBank/DDBJ whole genome shotgun (WGS) entry which is preliminary data.</text>
</comment>
<gene>
    <name evidence="2" type="ORF">PCANC_21834</name>
</gene>
<evidence type="ECO:0000313" key="3">
    <source>
        <dbReference type="Proteomes" id="UP000235388"/>
    </source>
</evidence>
<sequence length="51" mass="5792">MPKSTSDRRQNCRNSVRLCDAKHCPSSESDHCPNGHQPKRHSAVTRTHQPI</sequence>
<dbReference type="AlphaFoldDB" id="A0A2N5S1K8"/>
<evidence type="ECO:0000256" key="1">
    <source>
        <dbReference type="SAM" id="MobiDB-lite"/>
    </source>
</evidence>